<organism evidence="1 2">
    <name type="scientific">Arctium lappa</name>
    <name type="common">Greater burdock</name>
    <name type="synonym">Lappa major</name>
    <dbReference type="NCBI Taxonomy" id="4217"/>
    <lineage>
        <taxon>Eukaryota</taxon>
        <taxon>Viridiplantae</taxon>
        <taxon>Streptophyta</taxon>
        <taxon>Embryophyta</taxon>
        <taxon>Tracheophyta</taxon>
        <taxon>Spermatophyta</taxon>
        <taxon>Magnoliopsida</taxon>
        <taxon>eudicotyledons</taxon>
        <taxon>Gunneridae</taxon>
        <taxon>Pentapetalae</taxon>
        <taxon>asterids</taxon>
        <taxon>campanulids</taxon>
        <taxon>Asterales</taxon>
        <taxon>Asteraceae</taxon>
        <taxon>Carduoideae</taxon>
        <taxon>Cardueae</taxon>
        <taxon>Arctiinae</taxon>
        <taxon>Arctium</taxon>
    </lineage>
</organism>
<name>A0ACB9DG85_ARCLA</name>
<proteinExistence type="predicted"/>
<reference evidence="1 2" key="2">
    <citation type="journal article" date="2022" name="Mol. Ecol. Resour.">
        <title>The genomes of chicory, endive, great burdock and yacon provide insights into Asteraceae paleo-polyploidization history and plant inulin production.</title>
        <authorList>
            <person name="Fan W."/>
            <person name="Wang S."/>
            <person name="Wang H."/>
            <person name="Wang A."/>
            <person name="Jiang F."/>
            <person name="Liu H."/>
            <person name="Zhao H."/>
            <person name="Xu D."/>
            <person name="Zhang Y."/>
        </authorList>
    </citation>
    <scope>NUCLEOTIDE SEQUENCE [LARGE SCALE GENOMIC DNA]</scope>
    <source>
        <strain evidence="2">cv. Niubang</strain>
    </source>
</reference>
<dbReference type="Proteomes" id="UP001055879">
    <property type="component" value="Linkage Group LG03"/>
</dbReference>
<evidence type="ECO:0000313" key="2">
    <source>
        <dbReference type="Proteomes" id="UP001055879"/>
    </source>
</evidence>
<comment type="caution">
    <text evidence="1">The sequence shown here is derived from an EMBL/GenBank/DDBJ whole genome shotgun (WGS) entry which is preliminary data.</text>
</comment>
<protein>
    <submittedName>
        <fullName evidence="1">Uncharacterized protein</fullName>
    </submittedName>
</protein>
<dbReference type="EMBL" id="CM042049">
    <property type="protein sequence ID" value="KAI3745654.1"/>
    <property type="molecule type" value="Genomic_DNA"/>
</dbReference>
<evidence type="ECO:0000313" key="1">
    <source>
        <dbReference type="EMBL" id="KAI3745654.1"/>
    </source>
</evidence>
<reference evidence="2" key="1">
    <citation type="journal article" date="2022" name="Mol. Ecol. Resour.">
        <title>The genomes of chicory, endive, great burdock and yacon provide insights into Asteraceae palaeo-polyploidization history and plant inulin production.</title>
        <authorList>
            <person name="Fan W."/>
            <person name="Wang S."/>
            <person name="Wang H."/>
            <person name="Wang A."/>
            <person name="Jiang F."/>
            <person name="Liu H."/>
            <person name="Zhao H."/>
            <person name="Xu D."/>
            <person name="Zhang Y."/>
        </authorList>
    </citation>
    <scope>NUCLEOTIDE SEQUENCE [LARGE SCALE GENOMIC DNA]</scope>
    <source>
        <strain evidence="2">cv. Niubang</strain>
    </source>
</reference>
<sequence>MNDGKEKVFCFADHRLTTSRCRVSIHRPPIDLIQAIHLVLGCPCISTPMGSCKNCKSKSLITNTVTGNLECSSCGVVQDFDNYEQQTFNADGPIGTNVRLGTSGSWYDYSYRETKIYLAQKIVSDILLKLDLENRVDEVNNMIKIITEEEYGSGNWFNVLVGACIYVVMRKANKDFLASMYDQVVCDDRRVVPVIVFVCELNEVEVSLEDLASQLNVAAGTCKLRYKEILKRLVDVARVHLPWGNDVFVKNIMKNAPIVI</sequence>
<keyword evidence="2" id="KW-1185">Reference proteome</keyword>
<accession>A0ACB9DG85</accession>
<gene>
    <name evidence="1" type="ORF">L6452_08057</name>
</gene>